<protein>
    <submittedName>
        <fullName evidence="3">Uncharacterized protein</fullName>
    </submittedName>
</protein>
<proteinExistence type="predicted"/>
<dbReference type="SUPFAM" id="SSF48371">
    <property type="entry name" value="ARM repeat"/>
    <property type="match status" value="1"/>
</dbReference>
<feature type="compositionally biased region" description="Low complexity" evidence="2">
    <location>
        <begin position="1491"/>
        <end position="1502"/>
    </location>
</feature>
<evidence type="ECO:0000313" key="3">
    <source>
        <dbReference type="EMBL" id="KAJ4456358.1"/>
    </source>
</evidence>
<feature type="compositionally biased region" description="Low complexity" evidence="2">
    <location>
        <begin position="509"/>
        <end position="558"/>
    </location>
</feature>
<evidence type="ECO:0000256" key="2">
    <source>
        <dbReference type="SAM" id="MobiDB-lite"/>
    </source>
</evidence>
<dbReference type="InterPro" id="IPR016024">
    <property type="entry name" value="ARM-type_fold"/>
</dbReference>
<keyword evidence="4" id="KW-1185">Reference proteome</keyword>
<dbReference type="Gene3D" id="2.60.120.200">
    <property type="match status" value="1"/>
</dbReference>
<feature type="region of interest" description="Disordered" evidence="2">
    <location>
        <begin position="508"/>
        <end position="558"/>
    </location>
</feature>
<dbReference type="PANTHER" id="PTHR46108:SF4">
    <property type="entry name" value="BLUE CHEESE"/>
    <property type="match status" value="1"/>
</dbReference>
<feature type="compositionally biased region" description="Low complexity" evidence="2">
    <location>
        <begin position="2193"/>
        <end position="2213"/>
    </location>
</feature>
<reference evidence="3" key="1">
    <citation type="journal article" date="2022" name="bioRxiv">
        <title>Genomics of Preaxostyla Flagellates Illuminates Evolutionary Transitions and the Path Towards Mitochondrial Loss.</title>
        <authorList>
            <person name="Novak L.V.F."/>
            <person name="Treitli S.C."/>
            <person name="Pyrih J."/>
            <person name="Halakuc P."/>
            <person name="Pipaliya S.V."/>
            <person name="Vacek V."/>
            <person name="Brzon O."/>
            <person name="Soukal P."/>
            <person name="Eme L."/>
            <person name="Dacks J.B."/>
            <person name="Karnkowska A."/>
            <person name="Elias M."/>
            <person name="Hampl V."/>
        </authorList>
    </citation>
    <scope>NUCLEOTIDE SEQUENCE</scope>
    <source>
        <strain evidence="3">RCP-MX</strain>
    </source>
</reference>
<dbReference type="PANTHER" id="PTHR46108">
    <property type="entry name" value="BLUE CHEESE"/>
    <property type="match status" value="1"/>
</dbReference>
<keyword evidence="1" id="KW-0853">WD repeat</keyword>
<dbReference type="Proteomes" id="UP001141327">
    <property type="component" value="Unassembled WGS sequence"/>
</dbReference>
<name>A0ABQ8UAM5_9EUKA</name>
<dbReference type="EMBL" id="JAPMOS010000072">
    <property type="protein sequence ID" value="KAJ4456358.1"/>
    <property type="molecule type" value="Genomic_DNA"/>
</dbReference>
<dbReference type="Pfam" id="PF13385">
    <property type="entry name" value="Laminin_G_3"/>
    <property type="match status" value="1"/>
</dbReference>
<feature type="region of interest" description="Disordered" evidence="2">
    <location>
        <begin position="468"/>
        <end position="496"/>
    </location>
</feature>
<accession>A0ABQ8UAM5</accession>
<dbReference type="SUPFAM" id="SSF49899">
    <property type="entry name" value="Concanavalin A-like lectins/glucanases"/>
    <property type="match status" value="1"/>
</dbReference>
<evidence type="ECO:0000256" key="1">
    <source>
        <dbReference type="ARBA" id="ARBA00022574"/>
    </source>
</evidence>
<feature type="compositionally biased region" description="Pro residues" evidence="2">
    <location>
        <begin position="278"/>
        <end position="292"/>
    </location>
</feature>
<sequence>MLAIGAIVDGEMSTELVQSLHKKKAITALLRSVAPTPAISTTTPAPSTTTATATPPSAPTSSGSASTPSPSPAAATGMEVIERPDHCVQTWAWVGTLCRKSARFSGVLLEDFAAAQGYKQAQHTVMAMLNQARDGVFHKCSGLARCTPGQKCHCVDFFPRVMCFPSRSGGNRTREAADQLRQAGIEPAYTESTAPPLSRRSGPPPGGDQAGMLECDDAAAPHENMSPITEEALRQMLDVIQSLVYLGGPAPLDLLSPMPLAGTAATTATTTSASPMGPSLPSPQPAASPVPTPGQADQDGAGGSNQERKLQNTEAFLTLQKLFLRCSKWPQVQQVLLDRILGILCAHPANYKAVERLHPLANFVDALDHLTSHTRAGVIKLLEHVAFTSCACVPFQELTALANLLSTRAHPETVELVLSTIHKFVCFEPTYQDRFRDAGAVYMATNLFLVLIKALVINRTDALALPEEEAPEAAPAAATSSATTATTTSTSTSTAPERAIAEAVGASIEGAAEAPQTGTATTTSMGMSTEAPQDATSSATPSPEPTPTAAAAPAATTTPSPVAPLVADSLPVLPVDAAPHWAPVLGPLIDCLCVLLRDSPANVEVFRGGHTRGYLMASLGARPYRKSMLNLVSCLVAVDKNQQSHDVAGPLCCLVAVDKNQQSHDVAGILGLLGSASRPLALSLLQHLRRMLRIGSAVQAAFGEDGGFAALLQFLQREAEYAQSPMAILAPPLEVLQQAADTDSTISSSIADLPAGMPEPQPTVLTMVQAALRVLTAALRGNDLNKSTMRVTGGYESLAQLLYKITLFHQTFKKSRDLDHQTNHTHQKSQFLIKLDELTATQSTMRVTGGYESLAQVLREMRFMSESPYAALPCLDLLLEMACDMDGSTADVPALLCNPQAVVLLLRLLPYTPPVIHADVWINLAALASRTPANLGVLTGAGLIQNEVSATVKYLMGPKISDKIRSNKALRPRIGHLSSFRNLGVLTGAGLVQELVMGYSEALEDPAHPDHCIITDMVCMLGAYALSALEMRTLFHMVHYAASGHAAALLAGPDACLSLGSLEDRAWPPSNGYSLSLWVCIETPDMHNPITLFSATSPDRRSTIELFFDAKRSKLSIRTGSNSSAQTEFPMAVASGVWRHVILVHSRGRLIGASTVTLYLDGQLLLQNRLTYPGSAPAPTISLFFGHSRQGPPTSAIWSLGPVFMVEECLGPHTVAALHQLGPQYSGVLGGGGHDTGLLKGIDGRAAVLALPDSAPGPHCLEAEGLVIGAPDRFLFAFHPRAHSADRTKLLSIVAPVSAGVPMAEVRGDACLMEACPLPDALHRVGGVETLLLLLDAAPDPEALRSAILVLVGALASQPANMARMDGMVASLPSPDGESMAAHSSILWLSQAVGTCFLAHVCHVCLTWWEVLFSFSKTPSLPAPAGTCLLTCGWQLLAHLLERHVHHLTEDSWELLLTALTTAPSSGALAPQATAVFASSAQPPIPPPSIATPAGLTRTPVRPTLPPHMRPGGATPGTPISPSLDGPLDSASGEAAAGGAVGLAGTPASPFPPPQFTSPALITARAAMSLRMAPAAPSPIVQAAASLGSTPPYLLQSTTGFGALFLNPVLAQHPSARAALLERLVRRVKGMVQPAVTPYSMFNLDRLREMDALSHFLHLLRDPHPIHLRVALLSALEPLLGATWIENDLAGLAELLCSLLPPAQSAHRYVRYTLPPQEAQHVLLLALQMVLHLVTATTDMNLDVFVKVFEDKFLLFMGSDVPRAPPGRPLSAGSLPPRPVPFPPPPSSIILSAMFVAICNIHHDIFRIRPSIGQVMADPKALGLAMSAGAATVDALSCLQYLDLVRPKPAGAATVDALSCLQFLDLGPHLRIDFPEVVPLLMTILHRAARRAAAAAATPPSPATTNHSPPSRPHLHAPARPSRLRLDTSASGVMVSDLSVLVHVVLNMFRELITALDRHGHTDPMHALFQRLLFAEGEPHHLPSILFAPPWTEPGSAAPVPATTPVAIPPATAAAADQEFHVLQALPPSVLPHKPTPLGSTSNHQAPPAACPAGCVDPHVYFGATHVRTMFILIRDVLVFTMRDSDRAVELLQGALQSVPACLPAPLALYYRRRLMDDLVSYYRTQLAASRTALLVVPKLLANVVQLTKFLLHQLMAGVYTDDMTLVKLISDLVVAIQNPVSNSVTTSPTLLTASPQPAPTSTTTTTTTTSLFPGPPTSSLFAPPPGATIPPPPRVTSPPARPLPATPPYAGPVGPATVKISGKTAMAHIQLLARTLRSLVLFQLRMEAAFAPPEGPNRMEELLKELDEHAGLTGRCLDLSFPGPVATCFLLIHHLCSWSGTQKRE</sequence>
<feature type="region of interest" description="Disordered" evidence="2">
    <location>
        <begin position="265"/>
        <end position="307"/>
    </location>
</feature>
<dbReference type="Gene3D" id="1.25.10.10">
    <property type="entry name" value="Leucine-rich Repeat Variant"/>
    <property type="match status" value="1"/>
</dbReference>
<feature type="compositionally biased region" description="Pro residues" evidence="2">
    <location>
        <begin position="2223"/>
        <end position="2246"/>
    </location>
</feature>
<dbReference type="InterPro" id="IPR013320">
    <property type="entry name" value="ConA-like_dom_sf"/>
</dbReference>
<evidence type="ECO:0000313" key="4">
    <source>
        <dbReference type="Proteomes" id="UP001141327"/>
    </source>
</evidence>
<gene>
    <name evidence="3" type="ORF">PAPYR_8397</name>
</gene>
<feature type="region of interest" description="Disordered" evidence="2">
    <location>
        <begin position="1480"/>
        <end position="1545"/>
    </location>
</feature>
<feature type="compositionally biased region" description="Low complexity" evidence="2">
    <location>
        <begin position="1531"/>
        <end position="1545"/>
    </location>
</feature>
<feature type="region of interest" description="Disordered" evidence="2">
    <location>
        <begin position="185"/>
        <end position="213"/>
    </location>
</feature>
<organism evidence="3 4">
    <name type="scientific">Paratrimastix pyriformis</name>
    <dbReference type="NCBI Taxonomy" id="342808"/>
    <lineage>
        <taxon>Eukaryota</taxon>
        <taxon>Metamonada</taxon>
        <taxon>Preaxostyla</taxon>
        <taxon>Paratrimastigidae</taxon>
        <taxon>Paratrimastix</taxon>
    </lineage>
</organism>
<comment type="caution">
    <text evidence="3">The sequence shown here is derived from an EMBL/GenBank/DDBJ whole genome shotgun (WGS) entry which is preliminary data.</text>
</comment>
<dbReference type="InterPro" id="IPR011989">
    <property type="entry name" value="ARM-like"/>
</dbReference>
<feature type="compositionally biased region" description="Low complexity" evidence="2">
    <location>
        <begin position="265"/>
        <end position="274"/>
    </location>
</feature>
<dbReference type="InterPro" id="IPR051944">
    <property type="entry name" value="BEACH_domain_protein"/>
</dbReference>
<feature type="region of interest" description="Disordered" evidence="2">
    <location>
        <begin position="2186"/>
        <end position="2246"/>
    </location>
</feature>
<feature type="region of interest" description="Disordered" evidence="2">
    <location>
        <begin position="1895"/>
        <end position="1919"/>
    </location>
</feature>
<feature type="region of interest" description="Disordered" evidence="2">
    <location>
        <begin position="37"/>
        <end position="75"/>
    </location>
</feature>
<feature type="compositionally biased region" description="Low complexity" evidence="2">
    <location>
        <begin position="472"/>
        <end position="496"/>
    </location>
</feature>